<dbReference type="InterPro" id="IPR001680">
    <property type="entry name" value="WD40_rpt"/>
</dbReference>
<dbReference type="SMART" id="SM00320">
    <property type="entry name" value="WD40"/>
    <property type="match status" value="2"/>
</dbReference>
<keyword evidence="2" id="KW-0677">Repeat</keyword>
<dbReference type="InterPro" id="IPR015943">
    <property type="entry name" value="WD40/YVTN_repeat-like_dom_sf"/>
</dbReference>
<proteinExistence type="predicted"/>
<keyword evidence="5" id="KW-1185">Reference proteome</keyword>
<evidence type="ECO:0000313" key="4">
    <source>
        <dbReference type="EnsemblMetazoa" id="CLYHEMP009151.1"/>
    </source>
</evidence>
<accession>A0A7M5WLB5</accession>
<name>A0A7M5WLB5_9CNID</name>
<dbReference type="OrthoDB" id="6262491at2759"/>
<protein>
    <submittedName>
        <fullName evidence="4">Uncharacterized protein</fullName>
    </submittedName>
</protein>
<reference evidence="4" key="1">
    <citation type="submission" date="2021-01" db="UniProtKB">
        <authorList>
            <consortium name="EnsemblMetazoa"/>
        </authorList>
    </citation>
    <scope>IDENTIFICATION</scope>
</reference>
<dbReference type="RefSeq" id="XP_066930277.1">
    <property type="nucleotide sequence ID" value="XM_067074176.1"/>
</dbReference>
<dbReference type="AlphaFoldDB" id="A0A7M5WLB5"/>
<dbReference type="Pfam" id="PF00400">
    <property type="entry name" value="WD40"/>
    <property type="match status" value="2"/>
</dbReference>
<sequence length="270" mass="30572">MAMQKCHIIKDPHNKQITSICYNPLKHEIAAGLEDGTIKTWDCVGENIGKLTKTCHEHDGWVNCLLYWPDAKLLLSAANDGKLIAWGSSMLPMSVSKIGTPIYCMAWNIRRSQIILGVNSALKVYTLKDPSIIRLYPYQADFTLDIWSDNDGGPTYEAYGEIKFNIGFFDFNQNVVMWHLWKPNYLNVLNGATHTITNTHIFQETNEFAHAGNLTALGTVWEWDDFGDDNNGSPHGDVFQMKDVLDESVKRRYDGYGAAHIDITLKITRL</sequence>
<dbReference type="PANTHER" id="PTHR19848:SF8">
    <property type="entry name" value="F-BOX AND WD REPEAT DOMAIN CONTAINING 7"/>
    <property type="match status" value="1"/>
</dbReference>
<evidence type="ECO:0000313" key="5">
    <source>
        <dbReference type="Proteomes" id="UP000594262"/>
    </source>
</evidence>
<organism evidence="4 5">
    <name type="scientific">Clytia hemisphaerica</name>
    <dbReference type="NCBI Taxonomy" id="252671"/>
    <lineage>
        <taxon>Eukaryota</taxon>
        <taxon>Metazoa</taxon>
        <taxon>Cnidaria</taxon>
        <taxon>Hydrozoa</taxon>
        <taxon>Hydroidolina</taxon>
        <taxon>Leptothecata</taxon>
        <taxon>Obeliida</taxon>
        <taxon>Clytiidae</taxon>
        <taxon>Clytia</taxon>
    </lineage>
</organism>
<evidence type="ECO:0000256" key="2">
    <source>
        <dbReference type="ARBA" id="ARBA00022737"/>
    </source>
</evidence>
<evidence type="ECO:0000256" key="3">
    <source>
        <dbReference type="PROSITE-ProRule" id="PRU00221"/>
    </source>
</evidence>
<dbReference type="Proteomes" id="UP000594262">
    <property type="component" value="Unplaced"/>
</dbReference>
<dbReference type="EnsemblMetazoa" id="CLYHEMT009151.1">
    <property type="protein sequence ID" value="CLYHEMP009151.1"/>
    <property type="gene ID" value="CLYHEMG009151"/>
</dbReference>
<feature type="repeat" description="WD" evidence="3">
    <location>
        <begin position="55"/>
        <end position="86"/>
    </location>
</feature>
<dbReference type="InterPro" id="IPR036322">
    <property type="entry name" value="WD40_repeat_dom_sf"/>
</dbReference>
<dbReference type="PROSITE" id="PS50082">
    <property type="entry name" value="WD_REPEATS_2"/>
    <property type="match status" value="2"/>
</dbReference>
<dbReference type="PANTHER" id="PTHR19848">
    <property type="entry name" value="WD40 REPEAT PROTEIN"/>
    <property type="match status" value="1"/>
</dbReference>
<dbReference type="GeneID" id="136817815"/>
<keyword evidence="1 3" id="KW-0853">WD repeat</keyword>
<dbReference type="PROSITE" id="PS50294">
    <property type="entry name" value="WD_REPEATS_REGION"/>
    <property type="match status" value="1"/>
</dbReference>
<dbReference type="Gene3D" id="2.130.10.10">
    <property type="entry name" value="YVTN repeat-like/Quinoprotein amine dehydrogenase"/>
    <property type="match status" value="1"/>
</dbReference>
<evidence type="ECO:0000256" key="1">
    <source>
        <dbReference type="ARBA" id="ARBA00022574"/>
    </source>
</evidence>
<dbReference type="SUPFAM" id="SSF50978">
    <property type="entry name" value="WD40 repeat-like"/>
    <property type="match status" value="1"/>
</dbReference>
<feature type="repeat" description="WD" evidence="3">
    <location>
        <begin position="10"/>
        <end position="42"/>
    </location>
</feature>